<dbReference type="Proteomes" id="UP001305414">
    <property type="component" value="Unassembled WGS sequence"/>
</dbReference>
<evidence type="ECO:0000256" key="6">
    <source>
        <dbReference type="ARBA" id="ARBA00022705"/>
    </source>
</evidence>
<keyword evidence="10 14" id="KW-0239">DNA-directed DNA polymerase</keyword>
<dbReference type="PROSITE" id="PS00116">
    <property type="entry name" value="DNA_POLYMERASE_B"/>
    <property type="match status" value="1"/>
</dbReference>
<feature type="region of interest" description="Disordered" evidence="15">
    <location>
        <begin position="59"/>
        <end position="135"/>
    </location>
</feature>
<dbReference type="InterPro" id="IPR006134">
    <property type="entry name" value="DNA-dir_DNA_pol_B_multi_dom"/>
</dbReference>
<organism evidence="20 21">
    <name type="scientific">Xylaria bambusicola</name>
    <dbReference type="NCBI Taxonomy" id="326684"/>
    <lineage>
        <taxon>Eukaryota</taxon>
        <taxon>Fungi</taxon>
        <taxon>Dikarya</taxon>
        <taxon>Ascomycota</taxon>
        <taxon>Pezizomycotina</taxon>
        <taxon>Sordariomycetes</taxon>
        <taxon>Xylariomycetidae</taxon>
        <taxon>Xylariales</taxon>
        <taxon>Xylariaceae</taxon>
        <taxon>Xylaria</taxon>
    </lineage>
</organism>
<dbReference type="GO" id="GO:0003682">
    <property type="term" value="F:chromatin binding"/>
    <property type="evidence" value="ECO:0007669"/>
    <property type="project" value="TreeGrafter"/>
</dbReference>
<keyword evidence="12" id="KW-0496">Mitochondrion</keyword>
<dbReference type="PANTHER" id="PTHR45861:SF1">
    <property type="entry name" value="DNA POLYMERASE ALPHA CATALYTIC SUBUNIT"/>
    <property type="match status" value="1"/>
</dbReference>
<evidence type="ECO:0000256" key="3">
    <source>
        <dbReference type="ARBA" id="ARBA00005755"/>
    </source>
</evidence>
<dbReference type="InterPro" id="IPR006133">
    <property type="entry name" value="DNA-dir_DNA_pol_B_exonuc"/>
</dbReference>
<dbReference type="GO" id="GO:0005739">
    <property type="term" value="C:mitochondrion"/>
    <property type="evidence" value="ECO:0007669"/>
    <property type="project" value="UniProtKB-SubCell"/>
</dbReference>
<dbReference type="EMBL" id="JAWHQM010000012">
    <property type="protein sequence ID" value="KAK5629588.1"/>
    <property type="molecule type" value="Genomic_DNA"/>
</dbReference>
<dbReference type="Gene3D" id="3.30.70.2820">
    <property type="match status" value="1"/>
</dbReference>
<feature type="compositionally biased region" description="Basic residues" evidence="15">
    <location>
        <begin position="162"/>
        <end position="175"/>
    </location>
</feature>
<dbReference type="GO" id="GO:0008270">
    <property type="term" value="F:zinc ion binding"/>
    <property type="evidence" value="ECO:0007669"/>
    <property type="project" value="UniProtKB-KW"/>
</dbReference>
<dbReference type="Pfam" id="PF12254">
    <property type="entry name" value="DNA_pol_alpha_N"/>
    <property type="match status" value="1"/>
</dbReference>
<dbReference type="PRINTS" id="PR00106">
    <property type="entry name" value="DNAPOLB"/>
</dbReference>
<dbReference type="InterPro" id="IPR042087">
    <property type="entry name" value="DNA_pol_B_thumb"/>
</dbReference>
<evidence type="ECO:0000256" key="14">
    <source>
        <dbReference type="RuleBase" id="RU000442"/>
    </source>
</evidence>
<dbReference type="GO" id="GO:0006273">
    <property type="term" value="P:lagging strand elongation"/>
    <property type="evidence" value="ECO:0007669"/>
    <property type="project" value="TreeGrafter"/>
</dbReference>
<dbReference type="InterPro" id="IPR017964">
    <property type="entry name" value="DNA-dir_DNA_pol_B_CS"/>
</dbReference>
<comment type="catalytic activity">
    <reaction evidence="14">
        <text>DNA(n) + a 2'-deoxyribonucleoside 5'-triphosphate = DNA(n+1) + diphosphate</text>
        <dbReference type="Rhea" id="RHEA:22508"/>
        <dbReference type="Rhea" id="RHEA-COMP:17339"/>
        <dbReference type="Rhea" id="RHEA-COMP:17340"/>
        <dbReference type="ChEBI" id="CHEBI:33019"/>
        <dbReference type="ChEBI" id="CHEBI:61560"/>
        <dbReference type="ChEBI" id="CHEBI:173112"/>
        <dbReference type="EC" id="2.7.7.7"/>
    </reaction>
</comment>
<dbReference type="SUPFAM" id="SSF56672">
    <property type="entry name" value="DNA/RNA polymerases"/>
    <property type="match status" value="1"/>
</dbReference>
<evidence type="ECO:0000313" key="20">
    <source>
        <dbReference type="EMBL" id="KAK5629588.1"/>
    </source>
</evidence>
<evidence type="ECO:0000259" key="16">
    <source>
        <dbReference type="Pfam" id="PF00136"/>
    </source>
</evidence>
<dbReference type="InterPro" id="IPR012337">
    <property type="entry name" value="RNaseH-like_sf"/>
</dbReference>
<evidence type="ECO:0000256" key="8">
    <source>
        <dbReference type="ARBA" id="ARBA00022771"/>
    </source>
</evidence>
<dbReference type="InterPro" id="IPR043502">
    <property type="entry name" value="DNA/RNA_pol_sf"/>
</dbReference>
<evidence type="ECO:0000256" key="5">
    <source>
        <dbReference type="ARBA" id="ARBA00022695"/>
    </source>
</evidence>
<evidence type="ECO:0000259" key="18">
    <source>
        <dbReference type="Pfam" id="PF08996"/>
    </source>
</evidence>
<dbReference type="SMART" id="SM00486">
    <property type="entry name" value="POLBc"/>
    <property type="match status" value="1"/>
</dbReference>
<keyword evidence="13" id="KW-0539">Nucleus</keyword>
<dbReference type="Gene3D" id="1.10.3200.20">
    <property type="entry name" value="DNA Polymerase alpha, zinc finger"/>
    <property type="match status" value="1"/>
</dbReference>
<evidence type="ECO:0000256" key="1">
    <source>
        <dbReference type="ARBA" id="ARBA00004123"/>
    </source>
</evidence>
<dbReference type="CDD" id="cd05532">
    <property type="entry name" value="POLBc_alpha"/>
    <property type="match status" value="1"/>
</dbReference>
<dbReference type="InterPro" id="IPR023211">
    <property type="entry name" value="DNA_pol_palm_dom_sf"/>
</dbReference>
<evidence type="ECO:0000256" key="12">
    <source>
        <dbReference type="ARBA" id="ARBA00023128"/>
    </source>
</evidence>
<dbReference type="Pfam" id="PF08996">
    <property type="entry name" value="zf-DNA_Pol"/>
    <property type="match status" value="1"/>
</dbReference>
<dbReference type="GO" id="GO:0005658">
    <property type="term" value="C:alpha DNA polymerase:primase complex"/>
    <property type="evidence" value="ECO:0007669"/>
    <property type="project" value="TreeGrafter"/>
</dbReference>
<keyword evidence="11 14" id="KW-0238">DNA-binding</keyword>
<dbReference type="GO" id="GO:0006272">
    <property type="term" value="P:leading strand elongation"/>
    <property type="evidence" value="ECO:0007669"/>
    <property type="project" value="TreeGrafter"/>
</dbReference>
<feature type="compositionally biased region" description="Basic and acidic residues" evidence="15">
    <location>
        <begin position="90"/>
        <end position="118"/>
    </location>
</feature>
<sequence>MSKAASKRTKLAELRALKASGKKIYDTYEVSEEQALYEEVDENEYKKIVRERLNQDDFVVDDNGEGYADDGREDWDRIQAYSSDSEDDAAAGHRDRKSDKRKREEDKAKRDANDRDISEYFMKGQTAPQPKPRIIKTEDDDIFLSNLLGEVDANVPAPALRLAKRNRSPERHRVRALSPVHEHRRPVTKRVRLSPEHPSPTPATENACDDDNSLPPIDDEMPPKVDDEVMSDALPVPSSPISKAVARKAKVKTAPADEDEDEEMMEVAHAGAINSASVNLSASRPIKKLIKPDPYPTPASSSPSKAPEADVDSSSWNQLTDKLNVVGSSAPPARTVGKMDYRDAIEEDGSLNMFWTDYTEINGSLCLFGKVQNKKTGTYASCFVKVDNILRKLYFLPRKYRQRDGQNTSEEVEMMDIYSEVDDIMTKMNVGMHKIKACNRKYAFELPGIPREAQYLKLLYPYTKPQIAAEITGETFSHVFGTNTALFEQFVLWKNIMGPCWLKIRDADFGTLKNSSYAKLEVSVSSPDTVSSLNDSDNLDAPPLSLMSLAMRTTFNAKDNKAEILSISARIYENVLLSDTTPADQLPSRTFTVIRPNGTAFPLGFDKLAQGRRNGLIKLMKTEAELLSFFLAQVEVVDPDVLLGHQLEGVDYSILLNRLHEKKSPQWARLGRLRRTQWPASIGKAGGNVFAERQVMSGRLLCDLANDAGKSVMYKCQSWSLTEMCNLYLGDQTRRRDIDNEAALKTWAAEKNGLMDYITHMEADTYFITALALRTQILPLTKVLTNLAGNSWARTLTGTRAERNEYILLHEFHRNKYICPDKQFYKGRPKVEDEADEDDSAATKKKDKYKGGLVFEPEKGLYDKFVLVMDFNSLYPSIIQEFNICFTTVERTSLSEDDDGVPEVPTEQEQGILPRLIATLVSRRRQVKSLMKDKSATPEQLATWDIKQLALKLTANSMYGCLGYTKSRFYARPLAVLTTFKGREILRSTKELAESKSLQVIYGDTDSVMINANVESVADALKVGNDFKKAVNERYRLLEIDIDNVFRRILLQAKKKYAAINLVEAPGGKFIDTMEVKGLDMKRREYCGLSKEISSRILNEILSGDETEVAVQRIHEYLRDISGKMREHAIPVQKYIIYTQLGKAPKEYPNADSMPQVQVALREIARGKQIRRGDVISYVVTGDSKTSSEPVAKRAYTPQDVTKKGSDLKVDVEWYIGKQIFPPVERLCANITGTSTSQLAEQLGLDVRRYANNSSGQSGSNDMEIHPLESQISDEIRFRDCIPLSLRCRKCKVASLFEGLLPTTLNTEANKVATVTALGVLCPSCSSIIPNLSVIAQVEHAIRAQTSRYYEGWLVCNDELCRNRTRQLSVYGTRCMGPKGLATGCLGRMRYEYSEREIYNQLVYYASLWDVEKARAKAESGATGLGGEGNAGALSAAEQERIKTLAEHNRVRFTTIKGAIDKYLDKCGRQWVAMDTLFSKLGFVAA</sequence>
<feature type="domain" description="Zinc finger DNA-directed DNA polymerase family B alpha" evidence="18">
    <location>
        <begin position="1270"/>
        <end position="1478"/>
    </location>
</feature>
<dbReference type="InterPro" id="IPR015088">
    <property type="entry name" value="Znf_DNA-dir_DNA_pol_B_alpha"/>
</dbReference>
<comment type="subcellular location">
    <subcellularLocation>
        <location evidence="2">Mitochondrion</location>
    </subcellularLocation>
    <subcellularLocation>
        <location evidence="1">Nucleus</location>
    </subcellularLocation>
</comment>
<feature type="domain" description="DNA-directed DNA polymerase family B multifunctional" evidence="16">
    <location>
        <begin position="791"/>
        <end position="1231"/>
    </location>
</feature>
<keyword evidence="8" id="KW-0863">Zinc-finger</keyword>
<feature type="compositionally biased region" description="Basic residues" evidence="15">
    <location>
        <begin position="182"/>
        <end position="192"/>
    </location>
</feature>
<feature type="region of interest" description="Disordered" evidence="15">
    <location>
        <begin position="162"/>
        <end position="261"/>
    </location>
</feature>
<keyword evidence="6 14" id="KW-0235">DNA replication</keyword>
<dbReference type="EC" id="2.7.7.7" evidence="14"/>
<feature type="domain" description="DNA-directed DNA polymerase family B exonuclease" evidence="17">
    <location>
        <begin position="478"/>
        <end position="724"/>
    </location>
</feature>
<dbReference type="GO" id="GO:0006281">
    <property type="term" value="P:DNA repair"/>
    <property type="evidence" value="ECO:0007669"/>
    <property type="project" value="UniProtKB-ARBA"/>
</dbReference>
<evidence type="ECO:0000256" key="2">
    <source>
        <dbReference type="ARBA" id="ARBA00004173"/>
    </source>
</evidence>
<feature type="compositionally biased region" description="Acidic residues" evidence="15">
    <location>
        <begin position="59"/>
        <end position="73"/>
    </location>
</feature>
<protein>
    <recommendedName>
        <fullName evidence="14">DNA polymerase</fullName>
        <ecNumber evidence="14">2.7.7.7</ecNumber>
    </recommendedName>
</protein>
<dbReference type="Pfam" id="PF03104">
    <property type="entry name" value="DNA_pol_B_exo1"/>
    <property type="match status" value="1"/>
</dbReference>
<dbReference type="GO" id="GO:0003688">
    <property type="term" value="F:DNA replication origin binding"/>
    <property type="evidence" value="ECO:0007669"/>
    <property type="project" value="TreeGrafter"/>
</dbReference>
<dbReference type="NCBIfam" id="TIGR00592">
    <property type="entry name" value="pol2"/>
    <property type="match status" value="1"/>
</dbReference>
<accession>A0AAN7Z7X8</accession>
<dbReference type="CDD" id="cd05776">
    <property type="entry name" value="DNA_polB_alpha_exo"/>
    <property type="match status" value="1"/>
</dbReference>
<dbReference type="FunFam" id="3.30.70.2820:FF:000001">
    <property type="entry name" value="DNA polymerase"/>
    <property type="match status" value="1"/>
</dbReference>
<dbReference type="InterPro" id="IPR036397">
    <property type="entry name" value="RNaseH_sf"/>
</dbReference>
<evidence type="ECO:0000313" key="21">
    <source>
        <dbReference type="Proteomes" id="UP001305414"/>
    </source>
</evidence>
<keyword evidence="5 14" id="KW-0548">Nucleotidyltransferase</keyword>
<evidence type="ECO:0000256" key="7">
    <source>
        <dbReference type="ARBA" id="ARBA00022723"/>
    </source>
</evidence>
<dbReference type="FunFam" id="1.10.3200.20:FF:000002">
    <property type="entry name" value="DNA polymerase"/>
    <property type="match status" value="1"/>
</dbReference>
<feature type="region of interest" description="Disordered" evidence="15">
    <location>
        <begin position="289"/>
        <end position="315"/>
    </location>
</feature>
<evidence type="ECO:0000256" key="15">
    <source>
        <dbReference type="SAM" id="MobiDB-lite"/>
    </source>
</evidence>
<evidence type="ECO:0000259" key="17">
    <source>
        <dbReference type="Pfam" id="PF03104"/>
    </source>
</evidence>
<dbReference type="InterPro" id="IPR006172">
    <property type="entry name" value="DNA-dir_DNA_pol_B"/>
</dbReference>
<comment type="similarity">
    <text evidence="3 14">Belongs to the DNA polymerase type-B family.</text>
</comment>
<dbReference type="InterPro" id="IPR038256">
    <property type="entry name" value="Pol_alpha_znc_sf"/>
</dbReference>
<evidence type="ECO:0000259" key="19">
    <source>
        <dbReference type="Pfam" id="PF12254"/>
    </source>
</evidence>
<evidence type="ECO:0000256" key="11">
    <source>
        <dbReference type="ARBA" id="ARBA00023125"/>
    </source>
</evidence>
<keyword evidence="9" id="KW-0862">Zinc</keyword>
<dbReference type="Pfam" id="PF00136">
    <property type="entry name" value="DNA_pol_B"/>
    <property type="match status" value="1"/>
</dbReference>
<evidence type="ECO:0000256" key="9">
    <source>
        <dbReference type="ARBA" id="ARBA00022833"/>
    </source>
</evidence>
<keyword evidence="7" id="KW-0479">Metal-binding</keyword>
<dbReference type="InterPro" id="IPR045846">
    <property type="entry name" value="POLBc_alpha"/>
</dbReference>
<evidence type="ECO:0000256" key="13">
    <source>
        <dbReference type="ARBA" id="ARBA00023242"/>
    </source>
</evidence>
<keyword evidence="21" id="KW-1185">Reference proteome</keyword>
<comment type="caution">
    <text evidence="20">The sequence shown here is derived from an EMBL/GenBank/DDBJ whole genome shotgun (WGS) entry which is preliminary data.</text>
</comment>
<evidence type="ECO:0000256" key="4">
    <source>
        <dbReference type="ARBA" id="ARBA00022679"/>
    </source>
</evidence>
<dbReference type="FunFam" id="1.10.132.60:FF:000004">
    <property type="entry name" value="DNA polymerase"/>
    <property type="match status" value="1"/>
</dbReference>
<dbReference type="Gene3D" id="3.90.1600.10">
    <property type="entry name" value="Palm domain of DNA polymerase"/>
    <property type="match status" value="2"/>
</dbReference>
<dbReference type="Gene3D" id="3.30.420.10">
    <property type="entry name" value="Ribonuclease H-like superfamily/Ribonuclease H"/>
    <property type="match status" value="1"/>
</dbReference>
<dbReference type="FunFam" id="3.30.420.10:FF:000036">
    <property type="entry name" value="DNA polymerase"/>
    <property type="match status" value="1"/>
</dbReference>
<proteinExistence type="inferred from homology"/>
<dbReference type="SUPFAM" id="SSF53098">
    <property type="entry name" value="Ribonuclease H-like"/>
    <property type="match status" value="1"/>
</dbReference>
<evidence type="ECO:0000256" key="10">
    <source>
        <dbReference type="ARBA" id="ARBA00022932"/>
    </source>
</evidence>
<gene>
    <name evidence="20" type="ORF">RRF57_005303</name>
</gene>
<dbReference type="GO" id="GO:1902975">
    <property type="term" value="P:mitotic DNA replication initiation"/>
    <property type="evidence" value="ECO:0007669"/>
    <property type="project" value="InterPro"/>
</dbReference>
<feature type="domain" description="DNA polymerase alpha catalytic subunit N-terminal" evidence="19">
    <location>
        <begin position="11"/>
        <end position="76"/>
    </location>
</feature>
<feature type="compositionally biased region" description="Acidic residues" evidence="15">
    <location>
        <begin position="207"/>
        <end position="220"/>
    </location>
</feature>
<keyword evidence="4 14" id="KW-0808">Transferase</keyword>
<dbReference type="GO" id="GO:0003697">
    <property type="term" value="F:single-stranded DNA binding"/>
    <property type="evidence" value="ECO:0007669"/>
    <property type="project" value="TreeGrafter"/>
</dbReference>
<dbReference type="Gene3D" id="2.40.50.730">
    <property type="match status" value="1"/>
</dbReference>
<name>A0AAN7Z7X8_9PEZI</name>
<dbReference type="PANTHER" id="PTHR45861">
    <property type="entry name" value="DNA POLYMERASE ALPHA CATALYTIC SUBUNIT"/>
    <property type="match status" value="1"/>
</dbReference>
<reference evidence="20 21" key="1">
    <citation type="submission" date="2023-10" db="EMBL/GenBank/DDBJ databases">
        <title>Draft genome sequence of Xylaria bambusicola isolate GMP-LS, the root and basal stem rot pathogen of sugarcane in Indonesia.</title>
        <authorList>
            <person name="Selvaraj P."/>
            <person name="Muralishankar V."/>
            <person name="Muruganantham S."/>
            <person name="Sp S."/>
            <person name="Haryani S."/>
            <person name="Lau K.J.X."/>
            <person name="Naqvi N.I."/>
        </authorList>
    </citation>
    <scope>NUCLEOTIDE SEQUENCE [LARGE SCALE GENOMIC DNA]</scope>
    <source>
        <strain evidence="20">GMP-LS</strain>
    </source>
</reference>
<dbReference type="Gene3D" id="1.10.132.60">
    <property type="entry name" value="DNA polymerase family B, C-terminal domain"/>
    <property type="match status" value="1"/>
</dbReference>
<dbReference type="InterPro" id="IPR024647">
    <property type="entry name" value="DNA_pol_a_cat_su_N"/>
</dbReference>
<dbReference type="GO" id="GO:0000166">
    <property type="term" value="F:nucleotide binding"/>
    <property type="evidence" value="ECO:0007669"/>
    <property type="project" value="InterPro"/>
</dbReference>
<dbReference type="GO" id="GO:0003887">
    <property type="term" value="F:DNA-directed DNA polymerase activity"/>
    <property type="evidence" value="ECO:0007669"/>
    <property type="project" value="UniProtKB-KW"/>
</dbReference>